<dbReference type="EMBL" id="DSTU01000003">
    <property type="protein sequence ID" value="HFJ53423.1"/>
    <property type="molecule type" value="Genomic_DNA"/>
</dbReference>
<feature type="transmembrane region" description="Helical" evidence="1">
    <location>
        <begin position="15"/>
        <end position="32"/>
    </location>
</feature>
<reference evidence="3" key="1">
    <citation type="journal article" date="2020" name="mSystems">
        <title>Genome- and Community-Level Interaction Insights into Carbon Utilization and Element Cycling Functions of Hydrothermarchaeota in Hydrothermal Sediment.</title>
        <authorList>
            <person name="Zhou Z."/>
            <person name="Liu Y."/>
            <person name="Xu W."/>
            <person name="Pan J."/>
            <person name="Luo Z.H."/>
            <person name="Li M."/>
        </authorList>
    </citation>
    <scope>NUCLEOTIDE SEQUENCE [LARGE SCALE GENOMIC DNA]</scope>
    <source>
        <strain evidence="2">SpSt-265</strain>
        <strain evidence="3">SpSt-465</strain>
    </source>
</reference>
<protein>
    <submittedName>
        <fullName evidence="3">Uncharacterized protein</fullName>
    </submittedName>
</protein>
<comment type="caution">
    <text evidence="3">The sequence shown here is derived from an EMBL/GenBank/DDBJ whole genome shotgun (WGS) entry which is preliminary data.</text>
</comment>
<name>A0A7C3IYY6_UNCW3</name>
<gene>
    <name evidence="2" type="ORF">ENP94_02635</name>
    <name evidence="3" type="ORF">ENS16_01870</name>
</gene>
<keyword evidence="1" id="KW-0472">Membrane</keyword>
<sequence>MKGNSVVNAGRGSKILAPALILILLTAFYLFGSNFNPAQQLHQMAQIEGTNREVRRFFQKLGIAYKSDTVYIFVVPPMIAARIEGGIVPFIERLRAQGVKNDITLLAVSNHRRAAERYLQRRSFNVDNALGG</sequence>
<keyword evidence="1" id="KW-1133">Transmembrane helix</keyword>
<dbReference type="AlphaFoldDB" id="A0A7C3IYY6"/>
<organism evidence="3">
    <name type="scientific">candidate division WOR-3 bacterium</name>
    <dbReference type="NCBI Taxonomy" id="2052148"/>
    <lineage>
        <taxon>Bacteria</taxon>
        <taxon>Bacteria division WOR-3</taxon>
    </lineage>
</organism>
<accession>A0A7C3IYY6</accession>
<dbReference type="EMBL" id="DSLG01000003">
    <property type="protein sequence ID" value="HEA86888.1"/>
    <property type="molecule type" value="Genomic_DNA"/>
</dbReference>
<evidence type="ECO:0000313" key="2">
    <source>
        <dbReference type="EMBL" id="HEA86888.1"/>
    </source>
</evidence>
<evidence type="ECO:0000313" key="3">
    <source>
        <dbReference type="EMBL" id="HFJ53423.1"/>
    </source>
</evidence>
<evidence type="ECO:0000256" key="1">
    <source>
        <dbReference type="SAM" id="Phobius"/>
    </source>
</evidence>
<proteinExistence type="predicted"/>
<keyword evidence="1" id="KW-0812">Transmembrane</keyword>